<keyword evidence="8" id="KW-0067">ATP-binding</keyword>
<dbReference type="InterPro" id="IPR011818">
    <property type="entry name" value="Uridylate_kinase_arch/spir"/>
</dbReference>
<evidence type="ECO:0000256" key="3">
    <source>
        <dbReference type="ARBA" id="ARBA00012899"/>
    </source>
</evidence>
<reference evidence="12 13" key="2">
    <citation type="journal article" date="2024" name="Int. J. Syst. Evol. Microbiol.">
        <title>Promethearchaeum syntrophicum gen. nov., sp. nov., an anaerobic, obligately syntrophic archaeon, the first isolate of the lineage 'Asgard' archaea, and proposal of the new archaeal phylum Promethearchaeota phyl. nov. and kingdom Promethearchaeati regn. nov.</title>
        <authorList>
            <person name="Imachi H."/>
            <person name="Nobu M.K."/>
            <person name="Kato S."/>
            <person name="Takaki Y."/>
            <person name="Miyazaki M."/>
            <person name="Miyata M."/>
            <person name="Ogawara M."/>
            <person name="Saito Y."/>
            <person name="Sakai S."/>
            <person name="Tahara Y.O."/>
            <person name="Takano Y."/>
            <person name="Tasumi E."/>
            <person name="Uematsu K."/>
            <person name="Yoshimura T."/>
            <person name="Itoh T."/>
            <person name="Ohkuma M."/>
            <person name="Takai K."/>
        </authorList>
    </citation>
    <scope>NUCLEOTIDE SEQUENCE [LARGE SCALE GENOMIC DNA]</scope>
    <source>
        <strain evidence="12 13">MK-D1</strain>
    </source>
</reference>
<evidence type="ECO:0000256" key="8">
    <source>
        <dbReference type="ARBA" id="ARBA00022840"/>
    </source>
</evidence>
<dbReference type="SUPFAM" id="SSF53633">
    <property type="entry name" value="Carbamate kinase-like"/>
    <property type="match status" value="1"/>
</dbReference>
<keyword evidence="9" id="KW-0665">Pyrimidine biosynthesis</keyword>
<reference evidence="12 13" key="1">
    <citation type="journal article" date="2020" name="Nature">
        <title>Isolation of an archaeon at the prokaryote-eukaryote interface.</title>
        <authorList>
            <person name="Imachi H."/>
            <person name="Nobu M.K."/>
            <person name="Nakahara N."/>
            <person name="Morono Y."/>
            <person name="Ogawara M."/>
            <person name="Takaki Y."/>
            <person name="Takano Y."/>
            <person name="Uematsu K."/>
            <person name="Ikuta T."/>
            <person name="Ito M."/>
            <person name="Matsui Y."/>
            <person name="Miyazaki M."/>
            <person name="Murata K."/>
            <person name="Saito Y."/>
            <person name="Sakai S."/>
            <person name="Song C."/>
            <person name="Tasumi E."/>
            <person name="Yamanaka Y."/>
            <person name="Yamaguchi T."/>
            <person name="Kamagata Y."/>
            <person name="Tamaki H."/>
            <person name="Takai K."/>
        </authorList>
    </citation>
    <scope>NUCLEOTIDE SEQUENCE [LARGE SCALE GENOMIC DNA]</scope>
    <source>
        <strain evidence="12 13">MK-D1</strain>
    </source>
</reference>
<comment type="similarity">
    <text evidence="2">Belongs to the UMP kinase family.</text>
</comment>
<dbReference type="OrthoDB" id="372251at2157"/>
<sequence length="238" mass="26434">MSKKKMVLKIGGSLLFDNDYNILHEKIVQFAEIIKDSEDIAAIIIGGGKLARNFIKSARLLGADESLCDTFGIEVSRLNARLLITALKDQAYPDPITSLKEVRAFSLWDRILVAGGFIPGQSTTSVTFEIAESLHATDVIILTDVDGIYDKDPHKNPKAKKFDEISIIDLEKVIYGETGNSQSAAGEYRIFDAVSLQILKRSHIQVRLSNGEDFDTLRKLLVEKAFKSNIGTKILRNH</sequence>
<dbReference type="Pfam" id="PF00696">
    <property type="entry name" value="AA_kinase"/>
    <property type="match status" value="1"/>
</dbReference>
<keyword evidence="5 12" id="KW-0808">Transferase</keyword>
<proteinExistence type="inferred from homology"/>
<keyword evidence="13" id="KW-1185">Reference proteome</keyword>
<dbReference type="GO" id="GO:0005524">
    <property type="term" value="F:ATP binding"/>
    <property type="evidence" value="ECO:0007669"/>
    <property type="project" value="UniProtKB-KW"/>
</dbReference>
<dbReference type="GO" id="GO:0033862">
    <property type="term" value="F:UMP kinase activity"/>
    <property type="evidence" value="ECO:0007669"/>
    <property type="project" value="UniProtKB-EC"/>
</dbReference>
<evidence type="ECO:0000313" key="13">
    <source>
        <dbReference type="Proteomes" id="UP000321408"/>
    </source>
</evidence>
<protein>
    <recommendedName>
        <fullName evidence="3">UMP kinase</fullName>
        <ecNumber evidence="3">2.7.4.22</ecNumber>
    </recommendedName>
    <alternativeName>
        <fullName evidence="10">Uridine monophosphate kinase</fullName>
    </alternativeName>
</protein>
<accession>A0A5B9D7G4</accession>
<dbReference type="EC" id="2.7.4.22" evidence="3"/>
<dbReference type="AlphaFoldDB" id="A0A5B9D7G4"/>
<evidence type="ECO:0000256" key="7">
    <source>
        <dbReference type="ARBA" id="ARBA00022777"/>
    </source>
</evidence>
<keyword evidence="6" id="KW-0547">Nucleotide-binding</keyword>
<dbReference type="PANTHER" id="PTHR42833">
    <property type="entry name" value="URIDYLATE KINASE"/>
    <property type="match status" value="1"/>
</dbReference>
<dbReference type="Proteomes" id="UP000321408">
    <property type="component" value="Chromosome"/>
</dbReference>
<dbReference type="RefSeq" id="WP_147661721.1">
    <property type="nucleotide sequence ID" value="NZ_CP042905.2"/>
</dbReference>
<dbReference type="InterPro" id="IPR001048">
    <property type="entry name" value="Asp/Glu/Uridylate_kinase"/>
</dbReference>
<organism evidence="12 13">
    <name type="scientific">Promethearchaeum syntrophicum</name>
    <dbReference type="NCBI Taxonomy" id="2594042"/>
    <lineage>
        <taxon>Archaea</taxon>
        <taxon>Promethearchaeati</taxon>
        <taxon>Promethearchaeota</taxon>
        <taxon>Promethearchaeia</taxon>
        <taxon>Promethearchaeales</taxon>
        <taxon>Promethearchaeaceae</taxon>
        <taxon>Promethearchaeum</taxon>
    </lineage>
</organism>
<keyword evidence="4" id="KW-0963">Cytoplasm</keyword>
<gene>
    <name evidence="12" type="primary">pyrH</name>
    <name evidence="12" type="ORF">DSAG12_00596</name>
</gene>
<evidence type="ECO:0000256" key="4">
    <source>
        <dbReference type="ARBA" id="ARBA00022490"/>
    </source>
</evidence>
<dbReference type="KEGG" id="psyt:DSAG12_00596"/>
<comment type="pathway">
    <text evidence="1">Pyrimidine metabolism; CTP biosynthesis via de novo pathway; UDP from UMP (UMPK route): step 1/1.</text>
</comment>
<evidence type="ECO:0000256" key="9">
    <source>
        <dbReference type="ARBA" id="ARBA00022975"/>
    </source>
</evidence>
<dbReference type="InterPro" id="IPR036393">
    <property type="entry name" value="AceGlu_kinase-like_sf"/>
</dbReference>
<evidence type="ECO:0000259" key="11">
    <source>
        <dbReference type="Pfam" id="PF00696"/>
    </source>
</evidence>
<name>A0A5B9D7G4_9ARCH</name>
<feature type="domain" description="Aspartate/glutamate/uridylate kinase" evidence="11">
    <location>
        <begin position="4"/>
        <end position="208"/>
    </location>
</feature>
<keyword evidence="7 12" id="KW-0418">Kinase</keyword>
<evidence type="ECO:0000256" key="10">
    <source>
        <dbReference type="ARBA" id="ARBA00032092"/>
    </source>
</evidence>
<evidence type="ECO:0000256" key="5">
    <source>
        <dbReference type="ARBA" id="ARBA00022679"/>
    </source>
</evidence>
<dbReference type="GeneID" id="41328601"/>
<evidence type="ECO:0000256" key="6">
    <source>
        <dbReference type="ARBA" id="ARBA00022741"/>
    </source>
</evidence>
<evidence type="ECO:0000256" key="2">
    <source>
        <dbReference type="ARBA" id="ARBA00007614"/>
    </source>
</evidence>
<dbReference type="PANTHER" id="PTHR42833:SF4">
    <property type="entry name" value="URIDYLATE KINASE PUMPKIN, CHLOROPLASTIC"/>
    <property type="match status" value="1"/>
</dbReference>
<evidence type="ECO:0000313" key="12">
    <source>
        <dbReference type="EMBL" id="QEE14780.1"/>
    </source>
</evidence>
<dbReference type="Gene3D" id="3.40.1160.10">
    <property type="entry name" value="Acetylglutamate kinase-like"/>
    <property type="match status" value="1"/>
</dbReference>
<dbReference type="EMBL" id="CP042905">
    <property type="protein sequence ID" value="QEE14780.1"/>
    <property type="molecule type" value="Genomic_DNA"/>
</dbReference>
<dbReference type="GO" id="GO:0006225">
    <property type="term" value="P:UDP biosynthetic process"/>
    <property type="evidence" value="ECO:0007669"/>
    <property type="project" value="TreeGrafter"/>
</dbReference>
<evidence type="ECO:0000256" key="1">
    <source>
        <dbReference type="ARBA" id="ARBA00004791"/>
    </source>
</evidence>
<dbReference type="NCBIfam" id="TIGR02076">
    <property type="entry name" value="pyrH_arch"/>
    <property type="match status" value="1"/>
</dbReference>